<evidence type="ECO:0000313" key="4">
    <source>
        <dbReference type="Proteomes" id="UP000225358"/>
    </source>
</evidence>
<dbReference type="Gene3D" id="2.40.50.230">
    <property type="entry name" value="Gp5 N-terminal domain"/>
    <property type="match status" value="1"/>
</dbReference>
<evidence type="ECO:0000259" key="2">
    <source>
        <dbReference type="Pfam" id="PF21930"/>
    </source>
</evidence>
<protein>
    <submittedName>
        <fullName evidence="3">Uncharacterized protein</fullName>
    </submittedName>
</protein>
<keyword evidence="4" id="KW-1185">Reference proteome</keyword>
<evidence type="ECO:0000313" key="3">
    <source>
        <dbReference type="EMBL" id="AOQ27294.1"/>
    </source>
</evidence>
<dbReference type="InterPro" id="IPR054122">
    <property type="entry name" value="Gp138-like_C"/>
</dbReference>
<gene>
    <name evidence="3" type="ORF">ESCO13_00176</name>
</gene>
<feature type="domain" description="Phage protein Gp138 N-terminal" evidence="1">
    <location>
        <begin position="25"/>
        <end position="106"/>
    </location>
</feature>
<reference evidence="3" key="1">
    <citation type="submission" date="2017-02" db="EMBL/GenBank/DDBJ databases">
        <title>Complete genome sequence of two Escherichia coli phages, vB_EcoM_ ESCO5 and vB_EcoM_ESCO13, which are related to phAPEC8.</title>
        <authorList>
            <person name="Trotereau A."/>
            <person name="Gonnet M."/>
            <person name="Viardot A."/>
            <person name="Lalmanach A.-C."/>
            <person name="Guabiraba R."/>
            <person name="Chanteloup N."/>
            <person name="Schouler C."/>
        </authorList>
    </citation>
    <scope>NUCLEOTIDE SEQUENCE [LARGE SCALE GENOMIC DNA]</scope>
</reference>
<dbReference type="Pfam" id="PF18352">
    <property type="entry name" value="Gp138_N"/>
    <property type="match status" value="1"/>
</dbReference>
<dbReference type="Proteomes" id="UP000225358">
    <property type="component" value="Segment"/>
</dbReference>
<dbReference type="EMBL" id="KX552041">
    <property type="protein sequence ID" value="AOQ27294.1"/>
    <property type="molecule type" value="Genomic_DNA"/>
</dbReference>
<dbReference type="Gene3D" id="6.20.150.20">
    <property type="match status" value="1"/>
</dbReference>
<sequence length="244" mass="25753">MDALNFVTAMRGLMTEQLAEVHTALPVRVTGVNYGAKTVTLESIVKNTRSSEDEIDYPTFEDVPFMVNGGGTGRISFPIKAGDLGTVIFSERDPSNALQTSGETSSSSTFMQPCGLYPICFIPKIATGTDSTEAVDSEKVVISNNKNTYASFDPTGNISIWNSQGMKIDITTSGITITDGTGTLDLKGGNLTFKGGVADINGLKIDQNGLMTDGNGIGFHTHTHTVRNIQSGNSSAESLKPTGA</sequence>
<feature type="domain" description="Gp138-like beta-helical trimerization" evidence="2">
    <location>
        <begin position="140"/>
        <end position="216"/>
    </location>
</feature>
<dbReference type="InterPro" id="IPR037026">
    <property type="entry name" value="Vgr_OB-fold_dom_sf"/>
</dbReference>
<evidence type="ECO:0000259" key="1">
    <source>
        <dbReference type="Pfam" id="PF18352"/>
    </source>
</evidence>
<dbReference type="Pfam" id="PF21930">
    <property type="entry name" value="Gp138_C"/>
    <property type="match status" value="1"/>
</dbReference>
<organism evidence="3 4">
    <name type="scientific">Escherichia phage ESCO13</name>
    <dbReference type="NCBI Taxonomy" id="1881104"/>
    <lineage>
        <taxon>Viruses</taxon>
        <taxon>Duplodnaviria</taxon>
        <taxon>Heunggongvirae</taxon>
        <taxon>Uroviricota</taxon>
        <taxon>Caudoviricetes</taxon>
        <taxon>Stephanstirmvirinae</taxon>
        <taxon>Phapecoctavirus</taxon>
        <taxon>Phapecoctavirus ESCO13</taxon>
    </lineage>
</organism>
<accession>A0A1D7XFI3</accession>
<proteinExistence type="predicted"/>
<name>A0A1D7XFI3_9CAUD</name>
<dbReference type="InterPro" id="IPR041599">
    <property type="entry name" value="Gp138_N"/>
</dbReference>